<feature type="domain" description="Retroviral polymerase SH3-like" evidence="1">
    <location>
        <begin position="32"/>
        <end position="83"/>
    </location>
</feature>
<proteinExistence type="predicted"/>
<sequence length="94" mass="10780">MATHHLRDILHTFAFFITTRHTPTFALPHGTNNPHKFPPCTIPCIFQGYPSHYPGFRCCDLSNRTIIIACNVIFDETVFPFGSVTRLNPHFMSF</sequence>
<evidence type="ECO:0000259" key="1">
    <source>
        <dbReference type="Pfam" id="PF25597"/>
    </source>
</evidence>
<evidence type="ECO:0000313" key="2">
    <source>
        <dbReference type="EMBL" id="KAJ9545066.1"/>
    </source>
</evidence>
<organism evidence="2 3">
    <name type="scientific">Centaurea solstitialis</name>
    <name type="common">yellow star-thistle</name>
    <dbReference type="NCBI Taxonomy" id="347529"/>
    <lineage>
        <taxon>Eukaryota</taxon>
        <taxon>Viridiplantae</taxon>
        <taxon>Streptophyta</taxon>
        <taxon>Embryophyta</taxon>
        <taxon>Tracheophyta</taxon>
        <taxon>Spermatophyta</taxon>
        <taxon>Magnoliopsida</taxon>
        <taxon>eudicotyledons</taxon>
        <taxon>Gunneridae</taxon>
        <taxon>Pentapetalae</taxon>
        <taxon>asterids</taxon>
        <taxon>campanulids</taxon>
        <taxon>Asterales</taxon>
        <taxon>Asteraceae</taxon>
        <taxon>Carduoideae</taxon>
        <taxon>Cardueae</taxon>
        <taxon>Centaureinae</taxon>
        <taxon>Centaurea</taxon>
    </lineage>
</organism>
<dbReference type="Proteomes" id="UP001172457">
    <property type="component" value="Chromosome 6"/>
</dbReference>
<name>A0AA38SYG5_9ASTR</name>
<protein>
    <recommendedName>
        <fullName evidence="1">Retroviral polymerase SH3-like domain-containing protein</fullName>
    </recommendedName>
</protein>
<dbReference type="InterPro" id="IPR057670">
    <property type="entry name" value="SH3_retrovirus"/>
</dbReference>
<reference evidence="2" key="1">
    <citation type="submission" date="2023-03" db="EMBL/GenBank/DDBJ databases">
        <title>Chromosome-scale reference genome and RAD-based genetic map of yellow starthistle (Centaurea solstitialis) reveal putative structural variation and QTLs associated with invader traits.</title>
        <authorList>
            <person name="Reatini B."/>
            <person name="Cang F.A."/>
            <person name="Jiang Q."/>
            <person name="Mckibben M.T.W."/>
            <person name="Barker M.S."/>
            <person name="Rieseberg L.H."/>
            <person name="Dlugosch K.M."/>
        </authorList>
    </citation>
    <scope>NUCLEOTIDE SEQUENCE</scope>
    <source>
        <strain evidence="2">CAN-66</strain>
        <tissue evidence="2">Leaf</tissue>
    </source>
</reference>
<gene>
    <name evidence="2" type="ORF">OSB04_024773</name>
</gene>
<accession>A0AA38SYG5</accession>
<dbReference type="Pfam" id="PF25597">
    <property type="entry name" value="SH3_retrovirus"/>
    <property type="match status" value="1"/>
</dbReference>
<dbReference type="AlphaFoldDB" id="A0AA38SYG5"/>
<keyword evidence="3" id="KW-1185">Reference proteome</keyword>
<comment type="caution">
    <text evidence="2">The sequence shown here is derived from an EMBL/GenBank/DDBJ whole genome shotgun (WGS) entry which is preliminary data.</text>
</comment>
<dbReference type="EMBL" id="JARYMX010000006">
    <property type="protein sequence ID" value="KAJ9545066.1"/>
    <property type="molecule type" value="Genomic_DNA"/>
</dbReference>
<evidence type="ECO:0000313" key="3">
    <source>
        <dbReference type="Proteomes" id="UP001172457"/>
    </source>
</evidence>